<dbReference type="FunFam" id="2.60.40.150:FF:000099">
    <property type="entry name" value="Copine 3"/>
    <property type="match status" value="1"/>
</dbReference>
<evidence type="ECO:0000313" key="2">
    <source>
        <dbReference type="EMBL" id="KAI7730185.1"/>
    </source>
</evidence>
<proteinExistence type="predicted"/>
<keyword evidence="3" id="KW-1185">Reference proteome</keyword>
<dbReference type="InterPro" id="IPR000008">
    <property type="entry name" value="C2_dom"/>
</dbReference>
<accession>A0AAD5BVF9</accession>
<protein>
    <recommendedName>
        <fullName evidence="1">C2 domain-containing protein</fullName>
    </recommendedName>
</protein>
<gene>
    <name evidence="2" type="ORF">M8C21_022738</name>
</gene>
<organism evidence="2 3">
    <name type="scientific">Ambrosia artemisiifolia</name>
    <name type="common">Common ragweed</name>
    <dbReference type="NCBI Taxonomy" id="4212"/>
    <lineage>
        <taxon>Eukaryota</taxon>
        <taxon>Viridiplantae</taxon>
        <taxon>Streptophyta</taxon>
        <taxon>Embryophyta</taxon>
        <taxon>Tracheophyta</taxon>
        <taxon>Spermatophyta</taxon>
        <taxon>Magnoliopsida</taxon>
        <taxon>eudicotyledons</taxon>
        <taxon>Gunneridae</taxon>
        <taxon>Pentapetalae</taxon>
        <taxon>asterids</taxon>
        <taxon>campanulids</taxon>
        <taxon>Asterales</taxon>
        <taxon>Asteraceae</taxon>
        <taxon>Asteroideae</taxon>
        <taxon>Heliantheae alliance</taxon>
        <taxon>Heliantheae</taxon>
        <taxon>Ambrosia</taxon>
    </lineage>
</organism>
<dbReference type="GO" id="GO:0005544">
    <property type="term" value="F:calcium-dependent phospholipid binding"/>
    <property type="evidence" value="ECO:0007669"/>
    <property type="project" value="InterPro"/>
</dbReference>
<dbReference type="InterPro" id="IPR045052">
    <property type="entry name" value="Copine"/>
</dbReference>
<feature type="domain" description="C2" evidence="1">
    <location>
        <begin position="27"/>
        <end position="156"/>
    </location>
</feature>
<dbReference type="Proteomes" id="UP001206925">
    <property type="component" value="Unassembled WGS sequence"/>
</dbReference>
<dbReference type="CDD" id="cd04048">
    <property type="entry name" value="C2A_Copine"/>
    <property type="match status" value="1"/>
</dbReference>
<name>A0AAD5BVF9_AMBAR</name>
<dbReference type="InterPro" id="IPR035892">
    <property type="entry name" value="C2_domain_sf"/>
</dbReference>
<sequence length="156" mass="17413">MGNCFSGAGVHGNFAVGGASSNPDPNGRNDAVDNFFKNRGVNGLFYQIELSLSASNLRDRDVFSKSDPIAVVYIKGKDGSLQELGRTEVVLNSLNPQWITKIKVTYCFEMVQTLLFRVYDVDTQFHDPQTLNLDDQQYLGECICQLSQIVTNPKRR</sequence>
<evidence type="ECO:0000259" key="1">
    <source>
        <dbReference type="PROSITE" id="PS50004"/>
    </source>
</evidence>
<reference evidence="2" key="1">
    <citation type="submission" date="2022-06" db="EMBL/GenBank/DDBJ databases">
        <title>Uncovering the hologenomic basis of an extraordinary plant invasion.</title>
        <authorList>
            <person name="Bieker V.C."/>
            <person name="Martin M.D."/>
            <person name="Gilbert T."/>
            <person name="Hodgins K."/>
            <person name="Battlay P."/>
            <person name="Petersen B."/>
            <person name="Wilson J."/>
        </authorList>
    </citation>
    <scope>NUCLEOTIDE SEQUENCE</scope>
    <source>
        <strain evidence="2">AA19_3_7</strain>
        <tissue evidence="2">Leaf</tissue>
    </source>
</reference>
<dbReference type="Pfam" id="PF00168">
    <property type="entry name" value="C2"/>
    <property type="match status" value="1"/>
</dbReference>
<dbReference type="GO" id="GO:0005886">
    <property type="term" value="C:plasma membrane"/>
    <property type="evidence" value="ECO:0007669"/>
    <property type="project" value="TreeGrafter"/>
</dbReference>
<evidence type="ECO:0000313" key="3">
    <source>
        <dbReference type="Proteomes" id="UP001206925"/>
    </source>
</evidence>
<dbReference type="SUPFAM" id="SSF49562">
    <property type="entry name" value="C2 domain (Calcium/lipid-binding domain, CaLB)"/>
    <property type="match status" value="1"/>
</dbReference>
<dbReference type="AlphaFoldDB" id="A0AAD5BVF9"/>
<comment type="caution">
    <text evidence="2">The sequence shown here is derived from an EMBL/GenBank/DDBJ whole genome shotgun (WGS) entry which is preliminary data.</text>
</comment>
<dbReference type="PANTHER" id="PTHR10857">
    <property type="entry name" value="COPINE"/>
    <property type="match status" value="1"/>
</dbReference>
<dbReference type="EMBL" id="JAMZMK010010833">
    <property type="protein sequence ID" value="KAI7730185.1"/>
    <property type="molecule type" value="Genomic_DNA"/>
</dbReference>
<dbReference type="Gene3D" id="2.60.40.150">
    <property type="entry name" value="C2 domain"/>
    <property type="match status" value="1"/>
</dbReference>
<dbReference type="PROSITE" id="PS50004">
    <property type="entry name" value="C2"/>
    <property type="match status" value="1"/>
</dbReference>
<dbReference type="PANTHER" id="PTHR10857:SF106">
    <property type="entry name" value="C2 DOMAIN-CONTAINING PROTEIN"/>
    <property type="match status" value="1"/>
</dbReference>
<dbReference type="GO" id="GO:0071277">
    <property type="term" value="P:cellular response to calcium ion"/>
    <property type="evidence" value="ECO:0007669"/>
    <property type="project" value="TreeGrafter"/>
</dbReference>